<name>A0ABV9Y5W8_9PSEU</name>
<protein>
    <recommendedName>
        <fullName evidence="4">Ig-like domain-containing protein</fullName>
    </recommendedName>
</protein>
<keyword evidence="3" id="KW-1185">Reference proteome</keyword>
<evidence type="ECO:0000256" key="1">
    <source>
        <dbReference type="SAM" id="SignalP"/>
    </source>
</evidence>
<evidence type="ECO:0008006" key="4">
    <source>
        <dbReference type="Google" id="ProtNLM"/>
    </source>
</evidence>
<dbReference type="EMBL" id="JBHSJB010000018">
    <property type="protein sequence ID" value="MFC5056051.1"/>
    <property type="molecule type" value="Genomic_DNA"/>
</dbReference>
<reference evidence="3" key="1">
    <citation type="journal article" date="2019" name="Int. J. Syst. Evol. Microbiol.">
        <title>The Global Catalogue of Microorganisms (GCM) 10K type strain sequencing project: providing services to taxonomists for standard genome sequencing and annotation.</title>
        <authorList>
            <consortium name="The Broad Institute Genomics Platform"/>
            <consortium name="The Broad Institute Genome Sequencing Center for Infectious Disease"/>
            <person name="Wu L."/>
            <person name="Ma J."/>
        </authorList>
    </citation>
    <scope>NUCLEOTIDE SEQUENCE [LARGE SCALE GENOMIC DNA]</scope>
    <source>
        <strain evidence="3">KCTC 12848</strain>
    </source>
</reference>
<comment type="caution">
    <text evidence="2">The sequence shown here is derived from an EMBL/GenBank/DDBJ whole genome shotgun (WGS) entry which is preliminary data.</text>
</comment>
<feature type="chain" id="PRO_5045810159" description="Ig-like domain-containing protein" evidence="1">
    <location>
        <begin position="32"/>
        <end position="207"/>
    </location>
</feature>
<sequence>MEDLTWRQRLGALLAVLATVVLASTASTAVAAIPHSSTGAITGCYTSAGALRVVDAQAGNACAATETRVEWNGTVITATRWSTGAISQLPRAGGVSRLVASQPYAKVLAAGAWVVTADVLIANSLDPPTSFRCYAQQWSNQAVLGGQLQDWGGAGGWHRTLTISATVTLTAPDYVDIYCLHDQNLPTGGVLQAESVDVIAQRVIAVN</sequence>
<proteinExistence type="predicted"/>
<dbReference type="RefSeq" id="WP_344039647.1">
    <property type="nucleotide sequence ID" value="NZ_BAAAKE010000017.1"/>
</dbReference>
<feature type="signal peptide" evidence="1">
    <location>
        <begin position="1"/>
        <end position="31"/>
    </location>
</feature>
<evidence type="ECO:0000313" key="2">
    <source>
        <dbReference type="EMBL" id="MFC5056051.1"/>
    </source>
</evidence>
<gene>
    <name evidence="2" type="ORF">ACFPFM_20125</name>
</gene>
<accession>A0ABV9Y5W8</accession>
<evidence type="ECO:0000313" key="3">
    <source>
        <dbReference type="Proteomes" id="UP001595833"/>
    </source>
</evidence>
<organism evidence="2 3">
    <name type="scientific">Saccharothrix xinjiangensis</name>
    <dbReference type="NCBI Taxonomy" id="204798"/>
    <lineage>
        <taxon>Bacteria</taxon>
        <taxon>Bacillati</taxon>
        <taxon>Actinomycetota</taxon>
        <taxon>Actinomycetes</taxon>
        <taxon>Pseudonocardiales</taxon>
        <taxon>Pseudonocardiaceae</taxon>
        <taxon>Saccharothrix</taxon>
    </lineage>
</organism>
<keyword evidence="1" id="KW-0732">Signal</keyword>
<dbReference type="Proteomes" id="UP001595833">
    <property type="component" value="Unassembled WGS sequence"/>
</dbReference>